<dbReference type="OrthoDB" id="652335at2759"/>
<organism evidence="2 3">
    <name type="scientific">Eragrostis curvula</name>
    <name type="common">weeping love grass</name>
    <dbReference type="NCBI Taxonomy" id="38414"/>
    <lineage>
        <taxon>Eukaryota</taxon>
        <taxon>Viridiplantae</taxon>
        <taxon>Streptophyta</taxon>
        <taxon>Embryophyta</taxon>
        <taxon>Tracheophyta</taxon>
        <taxon>Spermatophyta</taxon>
        <taxon>Magnoliopsida</taxon>
        <taxon>Liliopsida</taxon>
        <taxon>Poales</taxon>
        <taxon>Poaceae</taxon>
        <taxon>PACMAD clade</taxon>
        <taxon>Chloridoideae</taxon>
        <taxon>Eragrostideae</taxon>
        <taxon>Eragrostidinae</taxon>
        <taxon>Eragrostis</taxon>
    </lineage>
</organism>
<dbReference type="InterPro" id="IPR053197">
    <property type="entry name" value="F-box_SCFL_complex_component"/>
</dbReference>
<dbReference type="Gramene" id="TVU26115">
    <property type="protein sequence ID" value="TVU26115"/>
    <property type="gene ID" value="EJB05_28648"/>
</dbReference>
<feature type="domain" description="F-box" evidence="1">
    <location>
        <begin position="15"/>
        <end position="54"/>
    </location>
</feature>
<dbReference type="Pfam" id="PF00646">
    <property type="entry name" value="F-box"/>
    <property type="match status" value="1"/>
</dbReference>
<dbReference type="PANTHER" id="PTHR34223">
    <property type="entry name" value="OS11G0201299 PROTEIN"/>
    <property type="match status" value="1"/>
</dbReference>
<feature type="non-terminal residue" evidence="2">
    <location>
        <position position="381"/>
    </location>
</feature>
<protein>
    <recommendedName>
        <fullName evidence="1">F-box domain-containing protein</fullName>
    </recommendedName>
</protein>
<keyword evidence="3" id="KW-1185">Reference proteome</keyword>
<dbReference type="InterPro" id="IPR053781">
    <property type="entry name" value="F-box_AtFBL13-like"/>
</dbReference>
<evidence type="ECO:0000259" key="1">
    <source>
        <dbReference type="Pfam" id="PF00646"/>
    </source>
</evidence>
<dbReference type="SUPFAM" id="SSF52047">
    <property type="entry name" value="RNI-like"/>
    <property type="match status" value="1"/>
</dbReference>
<proteinExistence type="predicted"/>
<evidence type="ECO:0000313" key="3">
    <source>
        <dbReference type="Proteomes" id="UP000324897"/>
    </source>
</evidence>
<dbReference type="InterPro" id="IPR036047">
    <property type="entry name" value="F-box-like_dom_sf"/>
</dbReference>
<reference evidence="2 3" key="1">
    <citation type="journal article" date="2019" name="Sci. Rep.">
        <title>A high-quality genome of Eragrostis curvula grass provides insights into Poaceae evolution and supports new strategies to enhance forage quality.</title>
        <authorList>
            <person name="Carballo J."/>
            <person name="Santos B.A.C.M."/>
            <person name="Zappacosta D."/>
            <person name="Garbus I."/>
            <person name="Selva J.P."/>
            <person name="Gallo C.A."/>
            <person name="Diaz A."/>
            <person name="Albertini E."/>
            <person name="Caccamo M."/>
            <person name="Echenique V."/>
        </authorList>
    </citation>
    <scope>NUCLEOTIDE SEQUENCE [LARGE SCALE GENOMIC DNA]</scope>
    <source>
        <strain evidence="3">cv. Victoria</strain>
        <tissue evidence="2">Leaf</tissue>
    </source>
</reference>
<gene>
    <name evidence="2" type="ORF">EJB05_28648</name>
</gene>
<dbReference type="Gene3D" id="1.20.1280.50">
    <property type="match status" value="1"/>
</dbReference>
<dbReference type="EMBL" id="RWGY01000013">
    <property type="protein sequence ID" value="TVU26115.1"/>
    <property type="molecule type" value="Genomic_DNA"/>
</dbReference>
<dbReference type="AlphaFoldDB" id="A0A5J9URG9"/>
<dbReference type="Gene3D" id="3.80.10.10">
    <property type="entry name" value="Ribonuclease Inhibitor"/>
    <property type="match status" value="1"/>
</dbReference>
<dbReference type="InterPro" id="IPR001810">
    <property type="entry name" value="F-box_dom"/>
</dbReference>
<dbReference type="PANTHER" id="PTHR34223:SF22">
    <property type="entry name" value="OS11G0208300 PROTEIN"/>
    <property type="match status" value="1"/>
</dbReference>
<evidence type="ECO:0000313" key="2">
    <source>
        <dbReference type="EMBL" id="TVU26115.1"/>
    </source>
</evidence>
<dbReference type="InterPro" id="IPR032675">
    <property type="entry name" value="LRR_dom_sf"/>
</dbReference>
<dbReference type="Proteomes" id="UP000324897">
    <property type="component" value="Chromosome 2"/>
</dbReference>
<sequence>MPATSSRIGGGANRLSTLADEILQQILSFLPAHEAVRTCVLARSWRNVWKLMRRLCITGTSTPASVQQVGWFVSRLFFIRHCELDKAPLDACKIIFEDFGDHDDPLISSHLTRLELNGIQFIRSFADFSSCPALQDLQCSKCDFTRVAELVSPSLKWLMITGCCFGQRSRLRISAPHLVSLKLDDPSVDRTPLLESMPDLVGAYVRTSCNMDSCYCADRMDCTHIMGGGSDSETDSDVEISSGDDDDNSIVKSVLLGGLSEATNLTLMSVDTMYIFRRDLRWCPTFLKLKTLLLNDYWCGPDDCRPLACILEHSPVLEKLIILFSRNVEPEYKVEMKGCLDNSIKRPIAISEHIKIVKVKCNMVNERFHNLMKFLQVSLNI</sequence>
<comment type="caution">
    <text evidence="2">The sequence shown here is derived from an EMBL/GenBank/DDBJ whole genome shotgun (WGS) entry which is preliminary data.</text>
</comment>
<dbReference type="SUPFAM" id="SSF81383">
    <property type="entry name" value="F-box domain"/>
    <property type="match status" value="1"/>
</dbReference>
<accession>A0A5J9URG9</accession>
<name>A0A5J9URG9_9POAL</name>
<dbReference type="CDD" id="cd22160">
    <property type="entry name" value="F-box_AtFBL13-like"/>
    <property type="match status" value="1"/>
</dbReference>